<dbReference type="SUPFAM" id="SSF48179">
    <property type="entry name" value="6-phosphogluconate dehydrogenase C-terminal domain-like"/>
    <property type="match status" value="1"/>
</dbReference>
<dbReference type="SMART" id="SM00984">
    <property type="entry name" value="UDPG_MGDP_dh_C"/>
    <property type="match status" value="1"/>
</dbReference>
<evidence type="ECO:0000256" key="4">
    <source>
        <dbReference type="ARBA" id="ARBA00023027"/>
    </source>
</evidence>
<evidence type="ECO:0000256" key="7">
    <source>
        <dbReference type="PIRNR" id="PIRNR000124"/>
    </source>
</evidence>
<dbReference type="GO" id="GO:0016628">
    <property type="term" value="F:oxidoreductase activity, acting on the CH-CH group of donors, NAD or NADP as acceptor"/>
    <property type="evidence" value="ECO:0007669"/>
    <property type="project" value="InterPro"/>
</dbReference>
<protein>
    <recommendedName>
        <fullName evidence="2">UDP-N-acetyl-D-mannosamine dehydrogenase</fullName>
        <ecNumber evidence="1">1.1.1.336</ecNumber>
    </recommendedName>
    <alternativeName>
        <fullName evidence="5">UDP-ManNAc 6-dehydrogenase</fullName>
    </alternativeName>
</protein>
<evidence type="ECO:0000313" key="9">
    <source>
        <dbReference type="EMBL" id="GGN88342.1"/>
    </source>
</evidence>
<dbReference type="PIRSF" id="PIRSF000124">
    <property type="entry name" value="UDPglc_GDPman_dh"/>
    <property type="match status" value="1"/>
</dbReference>
<dbReference type="InterPro" id="IPR008927">
    <property type="entry name" value="6-PGluconate_DH-like_C_sf"/>
</dbReference>
<comment type="similarity">
    <text evidence="7">Belongs to the UDP-glucose/GDP-mannose dehydrogenase family.</text>
</comment>
<dbReference type="NCBIfam" id="TIGR03026">
    <property type="entry name" value="NDP-sugDHase"/>
    <property type="match status" value="1"/>
</dbReference>
<dbReference type="Pfam" id="PF03720">
    <property type="entry name" value="UDPG_MGDP_dh_C"/>
    <property type="match status" value="1"/>
</dbReference>
<sequence length="456" mass="47708">MTAVRPERPLYAADSADRALQEAFVEGAFPVAVYGLGKMGLPLAAVFADLTGNVTGVDIDPDVVSAVQRGESPVEGEPGLAELVAETTADGSLRATSDPAGAAADARLHVVIVPTLLDETKDPDLSALLAAVDAIAEGLSHGDLVVVESTVPPGTTRDVVAPRLAERSGLDPGEFGVAFCPERTASGRALEDIRGAYPKVVGGVDAESERVASLLYDEVTSNEVVRAGDATTAECVKVFEGIYRDVNIALANELARVVDPLDVDVSRAIEVANTQPFCDIHDPGPGVGGHCIPLYPHFLTSQVETDLPLIETSRSVNDAMPAFVTSSVVQLLGDRGLDVADADVLLLGVAYRAGVDETRKAPASQIARYLSKLGASVYATDPVVDVGDVQDLTATPLAHDDIESTAPRFDAVVLVTAHEAYDTIAYDAFENGIVVDTRDVVENASIPVYTIGRGRS</sequence>
<dbReference type="AlphaFoldDB" id="A0A830GJH4"/>
<dbReference type="EMBL" id="BMOU01000001">
    <property type="protein sequence ID" value="GGN88342.1"/>
    <property type="molecule type" value="Genomic_DNA"/>
</dbReference>
<name>A0A830GJH4_9EURY</name>
<keyword evidence="10" id="KW-1185">Reference proteome</keyword>
<dbReference type="InterPro" id="IPR017476">
    <property type="entry name" value="UDP-Glc/GDP-Man"/>
</dbReference>
<dbReference type="InterPro" id="IPR014027">
    <property type="entry name" value="UDP-Glc/GDP-Man_DH_C"/>
</dbReference>
<evidence type="ECO:0000259" key="8">
    <source>
        <dbReference type="SMART" id="SM00984"/>
    </source>
</evidence>
<evidence type="ECO:0000256" key="2">
    <source>
        <dbReference type="ARBA" id="ARBA00016796"/>
    </source>
</evidence>
<dbReference type="Proteomes" id="UP000605784">
    <property type="component" value="Unassembled WGS sequence"/>
</dbReference>
<dbReference type="SUPFAM" id="SSF52413">
    <property type="entry name" value="UDP-glucose/GDP-mannose dehydrogenase C-terminal domain"/>
    <property type="match status" value="1"/>
</dbReference>
<dbReference type="SUPFAM" id="SSF51735">
    <property type="entry name" value="NAD(P)-binding Rossmann-fold domains"/>
    <property type="match status" value="1"/>
</dbReference>
<evidence type="ECO:0000256" key="1">
    <source>
        <dbReference type="ARBA" id="ARBA00012935"/>
    </source>
</evidence>
<accession>A0A830GJH4</accession>
<keyword evidence="4" id="KW-0520">NAD</keyword>
<evidence type="ECO:0000313" key="10">
    <source>
        <dbReference type="Proteomes" id="UP000605784"/>
    </source>
</evidence>
<dbReference type="GO" id="GO:0089714">
    <property type="term" value="F:UDP-N-acetyl-D-mannosamine dehydrogenase activity"/>
    <property type="evidence" value="ECO:0007669"/>
    <property type="project" value="UniProtKB-EC"/>
</dbReference>
<comment type="caution">
    <text evidence="9">The sequence shown here is derived from an EMBL/GenBank/DDBJ whole genome shotgun (WGS) entry which is preliminary data.</text>
</comment>
<dbReference type="PANTHER" id="PTHR43491">
    <property type="entry name" value="UDP-N-ACETYL-D-MANNOSAMINE DEHYDROGENASE"/>
    <property type="match status" value="1"/>
</dbReference>
<dbReference type="InterPro" id="IPR014026">
    <property type="entry name" value="UDP-Glc/GDP-Man_DH_dimer"/>
</dbReference>
<dbReference type="Gene3D" id="3.40.50.720">
    <property type="entry name" value="NAD(P)-binding Rossmann-like Domain"/>
    <property type="match status" value="2"/>
</dbReference>
<dbReference type="InterPro" id="IPR036291">
    <property type="entry name" value="NAD(P)-bd_dom_sf"/>
</dbReference>
<dbReference type="GO" id="GO:0051287">
    <property type="term" value="F:NAD binding"/>
    <property type="evidence" value="ECO:0007669"/>
    <property type="project" value="InterPro"/>
</dbReference>
<dbReference type="GO" id="GO:0000271">
    <property type="term" value="P:polysaccharide biosynthetic process"/>
    <property type="evidence" value="ECO:0007669"/>
    <property type="project" value="InterPro"/>
</dbReference>
<reference evidence="9" key="1">
    <citation type="journal article" date="2014" name="Int. J. Syst. Evol. Microbiol.">
        <title>Complete genome sequence of Corynebacterium casei LMG S-19264T (=DSM 44701T), isolated from a smear-ripened cheese.</title>
        <authorList>
            <consortium name="US DOE Joint Genome Institute (JGI-PGF)"/>
            <person name="Walter F."/>
            <person name="Albersmeier A."/>
            <person name="Kalinowski J."/>
            <person name="Ruckert C."/>
        </authorList>
    </citation>
    <scope>NUCLEOTIDE SEQUENCE</scope>
    <source>
        <strain evidence="9">JCM 17820</strain>
    </source>
</reference>
<feature type="domain" description="UDP-glucose/GDP-mannose dehydrogenase C-terminal" evidence="8">
    <location>
        <begin position="345"/>
        <end position="443"/>
    </location>
</feature>
<dbReference type="EC" id="1.1.1.336" evidence="1"/>
<dbReference type="InterPro" id="IPR001732">
    <property type="entry name" value="UDP-Glc/GDP-Man_DH_N"/>
</dbReference>
<organism evidence="9 10">
    <name type="scientific">Haloarcula pellucida</name>
    <dbReference type="NCBI Taxonomy" id="1427151"/>
    <lineage>
        <taxon>Archaea</taxon>
        <taxon>Methanobacteriati</taxon>
        <taxon>Methanobacteriota</taxon>
        <taxon>Stenosarchaea group</taxon>
        <taxon>Halobacteria</taxon>
        <taxon>Halobacteriales</taxon>
        <taxon>Haloarculaceae</taxon>
        <taxon>Haloarcula</taxon>
    </lineage>
</organism>
<proteinExistence type="inferred from homology"/>
<gene>
    <name evidence="9" type="ORF">GCM10009030_07940</name>
</gene>
<evidence type="ECO:0000256" key="3">
    <source>
        <dbReference type="ARBA" id="ARBA00023002"/>
    </source>
</evidence>
<comment type="catalytic activity">
    <reaction evidence="6">
        <text>UDP-N-acetyl-alpha-D-mannosamine + 2 NAD(+) + H2O = UDP-N-acetyl-alpha-D-mannosaminouronate + 2 NADH + 3 H(+)</text>
        <dbReference type="Rhea" id="RHEA:25780"/>
        <dbReference type="ChEBI" id="CHEBI:15377"/>
        <dbReference type="ChEBI" id="CHEBI:15378"/>
        <dbReference type="ChEBI" id="CHEBI:57540"/>
        <dbReference type="ChEBI" id="CHEBI:57945"/>
        <dbReference type="ChEBI" id="CHEBI:68623"/>
        <dbReference type="ChEBI" id="CHEBI:70731"/>
        <dbReference type="EC" id="1.1.1.336"/>
    </reaction>
</comment>
<evidence type="ECO:0000256" key="5">
    <source>
        <dbReference type="ARBA" id="ARBA00030172"/>
    </source>
</evidence>
<dbReference type="PANTHER" id="PTHR43491:SF5">
    <property type="entry name" value="UDP-N-ACETYL-D-MANNOSAMINE DEHYDROGENASE"/>
    <property type="match status" value="1"/>
</dbReference>
<dbReference type="PIRSF" id="PIRSF500136">
    <property type="entry name" value="UDP_ManNAc_DH"/>
    <property type="match status" value="1"/>
</dbReference>
<dbReference type="Pfam" id="PF00984">
    <property type="entry name" value="UDPG_MGDP_dh"/>
    <property type="match status" value="1"/>
</dbReference>
<dbReference type="RefSeq" id="WP_188994744.1">
    <property type="nucleotide sequence ID" value="NZ_BMOU01000001.1"/>
</dbReference>
<dbReference type="InterPro" id="IPR028359">
    <property type="entry name" value="UDP_ManNAc/GlcNAc_DH"/>
</dbReference>
<dbReference type="Pfam" id="PF03721">
    <property type="entry name" value="UDPG_MGDP_dh_N"/>
    <property type="match status" value="1"/>
</dbReference>
<keyword evidence="3" id="KW-0560">Oxidoreductase</keyword>
<evidence type="ECO:0000256" key="6">
    <source>
        <dbReference type="ARBA" id="ARBA00049130"/>
    </source>
</evidence>
<dbReference type="InterPro" id="IPR036220">
    <property type="entry name" value="UDP-Glc/GDP-Man_DH_C_sf"/>
</dbReference>
<reference evidence="9" key="2">
    <citation type="submission" date="2020-09" db="EMBL/GenBank/DDBJ databases">
        <authorList>
            <person name="Sun Q."/>
            <person name="Ohkuma M."/>
        </authorList>
    </citation>
    <scope>NUCLEOTIDE SEQUENCE</scope>
    <source>
        <strain evidence="9">JCM 17820</strain>
    </source>
</reference>